<feature type="domain" description="Methyl-accepting transducer" evidence="9">
    <location>
        <begin position="265"/>
        <end position="494"/>
    </location>
</feature>
<comment type="subcellular location">
    <subcellularLocation>
        <location evidence="1">Cell membrane</location>
        <topology evidence="1">Multi-pass membrane protein</topology>
    </subcellularLocation>
</comment>
<comment type="caution">
    <text evidence="10">The sequence shown here is derived from an EMBL/GenBank/DDBJ whole genome shotgun (WGS) entry which is preliminary data.</text>
</comment>
<dbReference type="SUPFAM" id="SSF58104">
    <property type="entry name" value="Methyl-accepting chemotaxis protein (MCP) signaling domain"/>
    <property type="match status" value="1"/>
</dbReference>
<evidence type="ECO:0000256" key="3">
    <source>
        <dbReference type="ARBA" id="ARBA00022481"/>
    </source>
</evidence>
<dbReference type="PANTHER" id="PTHR43531:SF14">
    <property type="entry name" value="METHYL-ACCEPTING CHEMOTAXIS PROTEIN I-RELATED"/>
    <property type="match status" value="1"/>
</dbReference>
<keyword evidence="11" id="KW-1185">Reference proteome</keyword>
<evidence type="ECO:0000256" key="2">
    <source>
        <dbReference type="ARBA" id="ARBA00022475"/>
    </source>
</evidence>
<dbReference type="InterPro" id="IPR004089">
    <property type="entry name" value="MCPsignal_dom"/>
</dbReference>
<evidence type="ECO:0000256" key="6">
    <source>
        <dbReference type="ARBA" id="ARBA00023136"/>
    </source>
</evidence>
<dbReference type="PRINTS" id="PR00260">
    <property type="entry name" value="CHEMTRNSDUCR"/>
</dbReference>
<dbReference type="Pfam" id="PF17200">
    <property type="entry name" value="sCache_2"/>
    <property type="match status" value="1"/>
</dbReference>
<keyword evidence="2" id="KW-1003">Cell membrane</keyword>
<dbReference type="Pfam" id="PF00015">
    <property type="entry name" value="MCPsignal"/>
    <property type="match status" value="1"/>
</dbReference>
<gene>
    <name evidence="10" type="ORF">OVY01_02730</name>
</gene>
<name>A0ABT3ZJP0_9BURK</name>
<dbReference type="EMBL" id="JAPMXC010000001">
    <property type="protein sequence ID" value="MCY0386180.1"/>
    <property type="molecule type" value="Genomic_DNA"/>
</dbReference>
<evidence type="ECO:0000256" key="4">
    <source>
        <dbReference type="ARBA" id="ARBA00022692"/>
    </source>
</evidence>
<evidence type="ECO:0000256" key="7">
    <source>
        <dbReference type="ARBA" id="ARBA00029447"/>
    </source>
</evidence>
<reference evidence="10" key="1">
    <citation type="submission" date="2022-11" db="EMBL/GenBank/DDBJ databases">
        <title>Robbsia betulipollinis sp. nov., isolated from pollen of birch (Betula pendula).</title>
        <authorList>
            <person name="Shi H."/>
            <person name="Ambika Manirajan B."/>
            <person name="Ratering S."/>
            <person name="Geissler-Plaum R."/>
            <person name="Schnell S."/>
        </authorList>
    </citation>
    <scope>NUCLEOTIDE SEQUENCE</scope>
    <source>
        <strain evidence="10">Bb-Pol-6</strain>
    </source>
</reference>
<keyword evidence="3" id="KW-0488">Methylation</keyword>
<evidence type="ECO:0000259" key="9">
    <source>
        <dbReference type="PROSITE" id="PS50111"/>
    </source>
</evidence>
<dbReference type="InterPro" id="IPR051310">
    <property type="entry name" value="MCP_chemotaxis"/>
</dbReference>
<dbReference type="SMART" id="SM00283">
    <property type="entry name" value="MA"/>
    <property type="match status" value="1"/>
</dbReference>
<keyword evidence="6" id="KW-0472">Membrane</keyword>
<dbReference type="SMART" id="SM01049">
    <property type="entry name" value="Cache_2"/>
    <property type="match status" value="1"/>
</dbReference>
<comment type="similarity">
    <text evidence="7">Belongs to the methyl-accepting chemotaxis (MCP) protein family.</text>
</comment>
<dbReference type="InterPro" id="IPR004090">
    <property type="entry name" value="Chemotax_Me-accpt_rcpt"/>
</dbReference>
<dbReference type="Gene3D" id="3.30.450.20">
    <property type="entry name" value="PAS domain"/>
    <property type="match status" value="1"/>
</dbReference>
<dbReference type="CDD" id="cd11386">
    <property type="entry name" value="MCP_signal"/>
    <property type="match status" value="1"/>
</dbReference>
<keyword evidence="5" id="KW-1133">Transmembrane helix</keyword>
<evidence type="ECO:0000313" key="10">
    <source>
        <dbReference type="EMBL" id="MCY0386180.1"/>
    </source>
</evidence>
<evidence type="ECO:0000313" key="11">
    <source>
        <dbReference type="Proteomes" id="UP001082899"/>
    </source>
</evidence>
<organism evidence="10 11">
    <name type="scientific">Robbsia betulipollinis</name>
    <dbReference type="NCBI Taxonomy" id="2981849"/>
    <lineage>
        <taxon>Bacteria</taxon>
        <taxon>Pseudomonadati</taxon>
        <taxon>Pseudomonadota</taxon>
        <taxon>Betaproteobacteria</taxon>
        <taxon>Burkholderiales</taxon>
        <taxon>Burkholderiaceae</taxon>
        <taxon>Robbsia</taxon>
    </lineage>
</organism>
<dbReference type="PROSITE" id="PS50111">
    <property type="entry name" value="CHEMOTAXIS_TRANSDUC_2"/>
    <property type="match status" value="1"/>
</dbReference>
<dbReference type="RefSeq" id="WP_267845458.1">
    <property type="nucleotide sequence ID" value="NZ_JAPMXC010000001.1"/>
</dbReference>
<evidence type="ECO:0000256" key="5">
    <source>
        <dbReference type="ARBA" id="ARBA00022989"/>
    </source>
</evidence>
<accession>A0ABT3ZJP0</accession>
<dbReference type="InterPro" id="IPR033480">
    <property type="entry name" value="sCache_2"/>
</dbReference>
<keyword evidence="4" id="KW-0812">Transmembrane</keyword>
<dbReference type="InterPro" id="IPR004091">
    <property type="entry name" value="Chemotax_Me-accpt_rcpt_Me-site"/>
</dbReference>
<proteinExistence type="inferred from homology"/>
<evidence type="ECO:0000256" key="8">
    <source>
        <dbReference type="PROSITE-ProRule" id="PRU00284"/>
    </source>
</evidence>
<dbReference type="Gene3D" id="1.10.287.950">
    <property type="entry name" value="Methyl-accepting chemotaxis protein"/>
    <property type="match status" value="1"/>
</dbReference>
<dbReference type="PANTHER" id="PTHR43531">
    <property type="entry name" value="PROTEIN ICFG"/>
    <property type="match status" value="1"/>
</dbReference>
<evidence type="ECO:0000256" key="1">
    <source>
        <dbReference type="ARBA" id="ARBA00004651"/>
    </source>
</evidence>
<dbReference type="Proteomes" id="UP001082899">
    <property type="component" value="Unassembled WGS sequence"/>
</dbReference>
<sequence length="509" mass="53996">MKISTRLVLLVAAALVALFSVGGYALTTLKHTMLDERRAQITNLLQMAQHLADYYHDQEVAGTLTREQAQASVKQALTQLNYSDKSFFWARTPEGITLIHRNQALIGKNNAGKALDGRSDGDVFREALARDPMPIMAVQARQPSTGVMTDKLNGLIEFKPWNWWIGTGIFIDDINKTFWETAGFLIGLIVVAAGVIGALSWQIIRNVVGALGGEPAYAAKVTQRIATGDLTERIVVQAGDQQSLLASIAKMQTSLVDMINRIRAGSEAVTVGTNEIASGNNDLSSRTEEQAASLQETAASMEQLTATVQQNSENAQRANQFAANASSTAQNGGVVVARVVEAMNAISASSGKMADITATIESIAFQTNILALNAAVEAARAGEEGRGFAVVASEVRSLAQRSSLAAKEIKSLIEDSIDQVREGSNQVSAAGRTMSEIVSAVGDVTEIMSGISTASVEQRSGIEQVNQAVAQMDQVTQQNAALVEEAAAAAGSLADQAERLSATVSVFRV</sequence>
<protein>
    <submittedName>
        <fullName evidence="10">Methyl-accepting chemotaxis protein</fullName>
    </submittedName>
</protein>
<keyword evidence="8" id="KW-0807">Transducer</keyword>
<dbReference type="PROSITE" id="PS00538">
    <property type="entry name" value="CHEMOTAXIS_TRANSDUC_1"/>
    <property type="match status" value="1"/>
</dbReference>